<dbReference type="SUPFAM" id="SSF54768">
    <property type="entry name" value="dsRNA-binding domain-like"/>
    <property type="match status" value="1"/>
</dbReference>
<keyword evidence="1" id="KW-0694">RNA-binding</keyword>
<evidence type="ECO:0000259" key="2">
    <source>
        <dbReference type="PROSITE" id="PS50137"/>
    </source>
</evidence>
<feature type="domain" description="DRBM" evidence="2">
    <location>
        <begin position="79"/>
        <end position="152"/>
    </location>
</feature>
<organism evidence="3 4">
    <name type="scientific">Astrephomene gubernaculifera</name>
    <dbReference type="NCBI Taxonomy" id="47775"/>
    <lineage>
        <taxon>Eukaryota</taxon>
        <taxon>Viridiplantae</taxon>
        <taxon>Chlorophyta</taxon>
        <taxon>core chlorophytes</taxon>
        <taxon>Chlorophyceae</taxon>
        <taxon>CS clade</taxon>
        <taxon>Chlamydomonadales</taxon>
        <taxon>Astrephomenaceae</taxon>
        <taxon>Astrephomene</taxon>
    </lineage>
</organism>
<proteinExistence type="predicted"/>
<name>A0AAD3HUG5_9CHLO</name>
<dbReference type="GO" id="GO:0003723">
    <property type="term" value="F:RNA binding"/>
    <property type="evidence" value="ECO:0007669"/>
    <property type="project" value="UniProtKB-UniRule"/>
</dbReference>
<feature type="non-terminal residue" evidence="3">
    <location>
        <position position="152"/>
    </location>
</feature>
<comment type="caution">
    <text evidence="3">The sequence shown here is derived from an EMBL/GenBank/DDBJ whole genome shotgun (WGS) entry which is preliminary data.</text>
</comment>
<reference evidence="3 4" key="1">
    <citation type="journal article" date="2021" name="Sci. Rep.">
        <title>Genome sequencing of the multicellular alga Astrephomene provides insights into convergent evolution of germ-soma differentiation.</title>
        <authorList>
            <person name="Yamashita S."/>
            <person name="Yamamoto K."/>
            <person name="Matsuzaki R."/>
            <person name="Suzuki S."/>
            <person name="Yamaguchi H."/>
            <person name="Hirooka S."/>
            <person name="Minakuchi Y."/>
            <person name="Miyagishima S."/>
            <person name="Kawachi M."/>
            <person name="Toyoda A."/>
            <person name="Nozaki H."/>
        </authorList>
    </citation>
    <scope>NUCLEOTIDE SEQUENCE [LARGE SCALE GENOMIC DNA]</scope>
    <source>
        <strain evidence="3 4">NIES-4017</strain>
    </source>
</reference>
<keyword evidence="4" id="KW-1185">Reference proteome</keyword>
<dbReference type="Proteomes" id="UP001054857">
    <property type="component" value="Unassembled WGS sequence"/>
</dbReference>
<evidence type="ECO:0000256" key="1">
    <source>
        <dbReference type="PROSITE-ProRule" id="PRU00266"/>
    </source>
</evidence>
<accession>A0AAD3HUG5</accession>
<dbReference type="AlphaFoldDB" id="A0AAD3HUG5"/>
<evidence type="ECO:0000313" key="3">
    <source>
        <dbReference type="EMBL" id="GFR53090.1"/>
    </source>
</evidence>
<dbReference type="InterPro" id="IPR014720">
    <property type="entry name" value="dsRBD_dom"/>
</dbReference>
<dbReference type="EMBL" id="BMAR01000085">
    <property type="protein sequence ID" value="GFR53090.1"/>
    <property type="molecule type" value="Genomic_DNA"/>
</dbReference>
<feature type="non-terminal residue" evidence="3">
    <location>
        <position position="1"/>
    </location>
</feature>
<evidence type="ECO:0000313" key="4">
    <source>
        <dbReference type="Proteomes" id="UP001054857"/>
    </source>
</evidence>
<dbReference type="SMART" id="SM00358">
    <property type="entry name" value="DSRM"/>
    <property type="match status" value="1"/>
</dbReference>
<protein>
    <recommendedName>
        <fullName evidence="2">DRBM domain-containing protein</fullName>
    </recommendedName>
</protein>
<dbReference type="Gene3D" id="3.30.160.20">
    <property type="match status" value="1"/>
</dbReference>
<dbReference type="PROSITE" id="PS50137">
    <property type="entry name" value="DS_RBD"/>
    <property type="match status" value="1"/>
</dbReference>
<gene>
    <name evidence="3" type="ORF">Agub_g15778</name>
</gene>
<sequence length="152" mass="14722">ALPAPAPFPAAPADGAFGFGAAGVGGGSAGFGGGLVAGAGGAGGGGTAAGAATTLTVAYPRCSQLMSAVHSSEPGRLKTPLMLLNEYAARTRLLVAVAEVPSPSPLAGPFRFTVSLCDPAGTVLLQVAGVECRSKQDARQAAASAALEQLME</sequence>